<dbReference type="AlphaFoldDB" id="B4HR39"/>
<organism evidence="5">
    <name type="scientific">Drosophila sechellia</name>
    <name type="common">Fruit fly</name>
    <dbReference type="NCBI Taxonomy" id="7238"/>
    <lineage>
        <taxon>Eukaryota</taxon>
        <taxon>Metazoa</taxon>
        <taxon>Ecdysozoa</taxon>
        <taxon>Arthropoda</taxon>
        <taxon>Hexapoda</taxon>
        <taxon>Insecta</taxon>
        <taxon>Pterygota</taxon>
        <taxon>Neoptera</taxon>
        <taxon>Endopterygota</taxon>
        <taxon>Diptera</taxon>
        <taxon>Brachycera</taxon>
        <taxon>Muscomorpha</taxon>
        <taxon>Ephydroidea</taxon>
        <taxon>Drosophilidae</taxon>
        <taxon>Drosophila</taxon>
        <taxon>Sophophora</taxon>
    </lineage>
</organism>
<evidence type="ECO:0000256" key="1">
    <source>
        <dbReference type="ARBA" id="ARBA00006545"/>
    </source>
</evidence>
<dbReference type="OMA" id="FASAKVC"/>
<dbReference type="InterPro" id="IPR026854">
    <property type="entry name" value="VPS13_N"/>
</dbReference>
<name>B4HR39_DROSE</name>
<evidence type="ECO:0000313" key="5">
    <source>
        <dbReference type="Proteomes" id="UP000001292"/>
    </source>
</evidence>
<dbReference type="PANTHER" id="PTHR16166">
    <property type="entry name" value="VACUOLAR PROTEIN SORTING-ASSOCIATED PROTEIN VPS13"/>
    <property type="match status" value="1"/>
</dbReference>
<dbReference type="STRING" id="7238.B4HR39"/>
<dbReference type="InterPro" id="IPR026847">
    <property type="entry name" value="VPS13"/>
</dbReference>
<gene>
    <name evidence="4" type="primary">Dsec\GM20964</name>
    <name evidence="4" type="ORF">Dsec_GM20964</name>
</gene>
<accession>B4HR39</accession>
<comment type="similarity">
    <text evidence="1">Belongs to the VPS13 family.</text>
</comment>
<evidence type="ECO:0000256" key="2">
    <source>
        <dbReference type="ARBA" id="ARBA00022448"/>
    </source>
</evidence>
<evidence type="ECO:0000313" key="4">
    <source>
        <dbReference type="EMBL" id="EDW46782.1"/>
    </source>
</evidence>
<protein>
    <submittedName>
        <fullName evidence="4">GM20964</fullName>
    </submittedName>
</protein>
<proteinExistence type="inferred from homology"/>
<feature type="domain" description="Chorein N-terminal" evidence="3">
    <location>
        <begin position="2"/>
        <end position="327"/>
    </location>
</feature>
<dbReference type="GO" id="GO:0006623">
    <property type="term" value="P:protein targeting to vacuole"/>
    <property type="evidence" value="ECO:0007669"/>
    <property type="project" value="TreeGrafter"/>
</dbReference>
<dbReference type="Proteomes" id="UP000001292">
    <property type="component" value="Unassembled WGS sequence"/>
</dbReference>
<dbReference type="HOGENOM" id="CLU_008365_0_0_1"/>
<keyword evidence="2" id="KW-0813">Transport</keyword>
<dbReference type="Pfam" id="PF12624">
    <property type="entry name" value="VPS13_N"/>
    <property type="match status" value="1"/>
</dbReference>
<sequence>MVFEAVVADVLNKVLGDYIENLDRNQLKIGIWGGDVVLQNLKIRENALDELDLPVQLIYGYLGKLVLKIPWKNLYSQPVIVNIEDLYVLVSPNNNVQYNAEKEAKYEMDLKKAALDALEAARKKELEMDQPKADAGFAEKLTAQIVNNLQVQITNVHLRYEDTTTTGSPFSFGISLHELELYTTDCDWEKCYMAQQASQVFKIANLSCLSAYLNCGGQLYANNKSDLSNQFKTNIACKETKPNYDYVLGPISCNAKLKLNMNPELDDPPFEKPKIDLTLEMEKLNVGLTNTQFDNLMKLGDAMNRQQLGIPYRKYRPYNIMLTETCRLLETELDVFNLLLIRQRVNIEIAKQREAVPEQKSGWFSGWGWGGGAKKDDQTTSQKLVEKFEAAMTSEEKEKMYRAIGYQENAKPTDLPESYEAIRMNFKLIALEVGLYKDESNSSAAKKDIRDLPSLVLLNFSMATALITQRPAAEAISINAGMRELKVTGLTRNDYTPLLVESKITDEFNLLEVFFETNPLDKMYDSE</sequence>
<dbReference type="EMBL" id="CH480816">
    <property type="protein sequence ID" value="EDW46782.1"/>
    <property type="molecule type" value="Genomic_DNA"/>
</dbReference>
<keyword evidence="5" id="KW-1185">Reference proteome</keyword>
<dbReference type="PANTHER" id="PTHR16166:SF93">
    <property type="entry name" value="INTERMEMBRANE LIPID TRANSFER PROTEIN VPS13"/>
    <property type="match status" value="1"/>
</dbReference>
<evidence type="ECO:0000259" key="3">
    <source>
        <dbReference type="Pfam" id="PF12624"/>
    </source>
</evidence>
<dbReference type="GO" id="GO:0031902">
    <property type="term" value="C:late endosome membrane"/>
    <property type="evidence" value="ECO:0007669"/>
    <property type="project" value="EnsemblMetazoa"/>
</dbReference>
<reference evidence="4 5" key="1">
    <citation type="journal article" date="2007" name="Nature">
        <title>Evolution of genes and genomes on the Drosophila phylogeny.</title>
        <authorList>
            <consortium name="Drosophila 12 Genomes Consortium"/>
            <person name="Clark A.G."/>
            <person name="Eisen M.B."/>
            <person name="Smith D.R."/>
            <person name="Bergman C.M."/>
            <person name="Oliver B."/>
            <person name="Markow T.A."/>
            <person name="Kaufman T.C."/>
            <person name="Kellis M."/>
            <person name="Gelbart W."/>
            <person name="Iyer V.N."/>
            <person name="Pollard D.A."/>
            <person name="Sackton T.B."/>
            <person name="Larracuente A.M."/>
            <person name="Singh N.D."/>
            <person name="Abad J.P."/>
            <person name="Abt D.N."/>
            <person name="Adryan B."/>
            <person name="Aguade M."/>
            <person name="Akashi H."/>
            <person name="Anderson W.W."/>
            <person name="Aquadro C.F."/>
            <person name="Ardell D.H."/>
            <person name="Arguello R."/>
            <person name="Artieri C.G."/>
            <person name="Barbash D.A."/>
            <person name="Barker D."/>
            <person name="Barsanti P."/>
            <person name="Batterham P."/>
            <person name="Batzoglou S."/>
            <person name="Begun D."/>
            <person name="Bhutkar A."/>
            <person name="Blanco E."/>
            <person name="Bosak S.A."/>
            <person name="Bradley R.K."/>
            <person name="Brand A.D."/>
            <person name="Brent M.R."/>
            <person name="Brooks A.N."/>
            <person name="Brown R.H."/>
            <person name="Butlin R.K."/>
            <person name="Caggese C."/>
            <person name="Calvi B.R."/>
            <person name="Bernardo de Carvalho A."/>
            <person name="Caspi A."/>
            <person name="Castrezana S."/>
            <person name="Celniker S.E."/>
            <person name="Chang J.L."/>
            <person name="Chapple C."/>
            <person name="Chatterji S."/>
            <person name="Chinwalla A."/>
            <person name="Civetta A."/>
            <person name="Clifton S.W."/>
            <person name="Comeron J.M."/>
            <person name="Costello J.C."/>
            <person name="Coyne J.A."/>
            <person name="Daub J."/>
            <person name="David R.G."/>
            <person name="Delcher A.L."/>
            <person name="Delehaunty K."/>
            <person name="Do C.B."/>
            <person name="Ebling H."/>
            <person name="Edwards K."/>
            <person name="Eickbush T."/>
            <person name="Evans J.D."/>
            <person name="Filipski A."/>
            <person name="Findeiss S."/>
            <person name="Freyhult E."/>
            <person name="Fulton L."/>
            <person name="Fulton R."/>
            <person name="Garcia A.C."/>
            <person name="Gardiner A."/>
            <person name="Garfield D.A."/>
            <person name="Garvin B.E."/>
            <person name="Gibson G."/>
            <person name="Gilbert D."/>
            <person name="Gnerre S."/>
            <person name="Godfrey J."/>
            <person name="Good R."/>
            <person name="Gotea V."/>
            <person name="Gravely B."/>
            <person name="Greenberg A.J."/>
            <person name="Griffiths-Jones S."/>
            <person name="Gross S."/>
            <person name="Guigo R."/>
            <person name="Gustafson E.A."/>
            <person name="Haerty W."/>
            <person name="Hahn M.W."/>
            <person name="Halligan D.L."/>
            <person name="Halpern A.L."/>
            <person name="Halter G.M."/>
            <person name="Han M.V."/>
            <person name="Heger A."/>
            <person name="Hillier L."/>
            <person name="Hinrichs A.S."/>
            <person name="Holmes I."/>
            <person name="Hoskins R.A."/>
            <person name="Hubisz M.J."/>
            <person name="Hultmark D."/>
            <person name="Huntley M.A."/>
            <person name="Jaffe D.B."/>
            <person name="Jagadeeshan S."/>
            <person name="Jeck W.R."/>
            <person name="Johnson J."/>
            <person name="Jones C.D."/>
            <person name="Jordan W.C."/>
            <person name="Karpen G.H."/>
            <person name="Kataoka E."/>
            <person name="Keightley P.D."/>
            <person name="Kheradpour P."/>
            <person name="Kirkness E.F."/>
            <person name="Koerich L.B."/>
            <person name="Kristiansen K."/>
            <person name="Kudrna D."/>
            <person name="Kulathinal R.J."/>
            <person name="Kumar S."/>
            <person name="Kwok R."/>
            <person name="Lander E."/>
            <person name="Langley C.H."/>
            <person name="Lapoint R."/>
            <person name="Lazzaro B.P."/>
            <person name="Lee S.J."/>
            <person name="Levesque L."/>
            <person name="Li R."/>
            <person name="Lin C.F."/>
            <person name="Lin M.F."/>
            <person name="Lindblad-Toh K."/>
            <person name="Llopart A."/>
            <person name="Long M."/>
            <person name="Low L."/>
            <person name="Lozovsky E."/>
            <person name="Lu J."/>
            <person name="Luo M."/>
            <person name="Machado C.A."/>
            <person name="Makalowski W."/>
            <person name="Marzo M."/>
            <person name="Matsuda M."/>
            <person name="Matzkin L."/>
            <person name="McAllister B."/>
            <person name="McBride C.S."/>
            <person name="McKernan B."/>
            <person name="McKernan K."/>
            <person name="Mendez-Lago M."/>
            <person name="Minx P."/>
            <person name="Mollenhauer M.U."/>
            <person name="Montooth K."/>
            <person name="Mount S.M."/>
            <person name="Mu X."/>
            <person name="Myers E."/>
            <person name="Negre B."/>
            <person name="Newfeld S."/>
            <person name="Nielsen R."/>
            <person name="Noor M.A."/>
            <person name="O'Grady P."/>
            <person name="Pachter L."/>
            <person name="Papaceit M."/>
            <person name="Parisi M.J."/>
            <person name="Parisi M."/>
            <person name="Parts L."/>
            <person name="Pedersen J.S."/>
            <person name="Pesole G."/>
            <person name="Phillippy A.M."/>
            <person name="Ponting C.P."/>
            <person name="Pop M."/>
            <person name="Porcelli D."/>
            <person name="Powell J.R."/>
            <person name="Prohaska S."/>
            <person name="Pruitt K."/>
            <person name="Puig M."/>
            <person name="Quesneville H."/>
            <person name="Ram K.R."/>
            <person name="Rand D."/>
            <person name="Rasmussen M.D."/>
            <person name="Reed L.K."/>
            <person name="Reenan R."/>
            <person name="Reily A."/>
            <person name="Remington K.A."/>
            <person name="Rieger T.T."/>
            <person name="Ritchie M.G."/>
            <person name="Robin C."/>
            <person name="Rogers Y.H."/>
            <person name="Rohde C."/>
            <person name="Rozas J."/>
            <person name="Rubenfield M.J."/>
            <person name="Ruiz A."/>
            <person name="Russo S."/>
            <person name="Salzberg S.L."/>
            <person name="Sanchez-Gracia A."/>
            <person name="Saranga D.J."/>
            <person name="Sato H."/>
            <person name="Schaeffer S.W."/>
            <person name="Schatz M.C."/>
            <person name="Schlenke T."/>
            <person name="Schwartz R."/>
            <person name="Segarra C."/>
            <person name="Singh R.S."/>
            <person name="Sirot L."/>
            <person name="Sirota M."/>
            <person name="Sisneros N.B."/>
            <person name="Smith C.D."/>
            <person name="Smith T.F."/>
            <person name="Spieth J."/>
            <person name="Stage D.E."/>
            <person name="Stark A."/>
            <person name="Stephan W."/>
            <person name="Strausberg R.L."/>
            <person name="Strempel S."/>
            <person name="Sturgill D."/>
            <person name="Sutton G."/>
            <person name="Sutton G.G."/>
            <person name="Tao W."/>
            <person name="Teichmann S."/>
            <person name="Tobari Y.N."/>
            <person name="Tomimura Y."/>
            <person name="Tsolas J.M."/>
            <person name="Valente V.L."/>
            <person name="Venter E."/>
            <person name="Venter J.C."/>
            <person name="Vicario S."/>
            <person name="Vieira F.G."/>
            <person name="Vilella A.J."/>
            <person name="Villasante A."/>
            <person name="Walenz B."/>
            <person name="Wang J."/>
            <person name="Wasserman M."/>
            <person name="Watts T."/>
            <person name="Wilson D."/>
            <person name="Wilson R.K."/>
            <person name="Wing R.A."/>
            <person name="Wolfner M.F."/>
            <person name="Wong A."/>
            <person name="Wong G.K."/>
            <person name="Wu C.I."/>
            <person name="Wu G."/>
            <person name="Yamamoto D."/>
            <person name="Yang H.P."/>
            <person name="Yang S.P."/>
            <person name="Yorke J.A."/>
            <person name="Yoshida K."/>
            <person name="Zdobnov E."/>
            <person name="Zhang P."/>
            <person name="Zhang Y."/>
            <person name="Zimin A.V."/>
            <person name="Baldwin J."/>
            <person name="Abdouelleil A."/>
            <person name="Abdulkadir J."/>
            <person name="Abebe A."/>
            <person name="Abera B."/>
            <person name="Abreu J."/>
            <person name="Acer S.C."/>
            <person name="Aftuck L."/>
            <person name="Alexander A."/>
            <person name="An P."/>
            <person name="Anderson E."/>
            <person name="Anderson S."/>
            <person name="Arachi H."/>
            <person name="Azer M."/>
            <person name="Bachantsang P."/>
            <person name="Barry A."/>
            <person name="Bayul T."/>
            <person name="Berlin A."/>
            <person name="Bessette D."/>
            <person name="Bloom T."/>
            <person name="Blye J."/>
            <person name="Boguslavskiy L."/>
            <person name="Bonnet C."/>
            <person name="Boukhgalter B."/>
            <person name="Bourzgui I."/>
            <person name="Brown A."/>
            <person name="Cahill P."/>
            <person name="Channer S."/>
            <person name="Cheshatsang Y."/>
            <person name="Chuda L."/>
            <person name="Citroen M."/>
            <person name="Collymore A."/>
            <person name="Cooke P."/>
            <person name="Costello M."/>
            <person name="D'Aco K."/>
            <person name="Daza R."/>
            <person name="De Haan G."/>
            <person name="DeGray S."/>
            <person name="DeMaso C."/>
            <person name="Dhargay N."/>
            <person name="Dooley K."/>
            <person name="Dooley E."/>
            <person name="Doricent M."/>
            <person name="Dorje P."/>
            <person name="Dorjee K."/>
            <person name="Dupes A."/>
            <person name="Elong R."/>
            <person name="Falk J."/>
            <person name="Farina A."/>
            <person name="Faro S."/>
            <person name="Ferguson D."/>
            <person name="Fisher S."/>
            <person name="Foley C.D."/>
            <person name="Franke A."/>
            <person name="Friedrich D."/>
            <person name="Gadbois L."/>
            <person name="Gearin G."/>
            <person name="Gearin C.R."/>
            <person name="Giannoukos G."/>
            <person name="Goode T."/>
            <person name="Graham J."/>
            <person name="Grandbois E."/>
            <person name="Grewal S."/>
            <person name="Gyaltsen K."/>
            <person name="Hafez N."/>
            <person name="Hagos B."/>
            <person name="Hall J."/>
            <person name="Henson C."/>
            <person name="Hollinger A."/>
            <person name="Honan T."/>
            <person name="Huard M.D."/>
            <person name="Hughes L."/>
            <person name="Hurhula B."/>
            <person name="Husby M.E."/>
            <person name="Kamat A."/>
            <person name="Kanga B."/>
            <person name="Kashin S."/>
            <person name="Khazanovich D."/>
            <person name="Kisner P."/>
            <person name="Lance K."/>
            <person name="Lara M."/>
            <person name="Lee W."/>
            <person name="Lennon N."/>
            <person name="Letendre F."/>
            <person name="LeVine R."/>
            <person name="Lipovsky A."/>
            <person name="Liu X."/>
            <person name="Liu J."/>
            <person name="Liu S."/>
            <person name="Lokyitsang T."/>
            <person name="Lokyitsang Y."/>
            <person name="Lubonja R."/>
            <person name="Lui A."/>
            <person name="MacDonald P."/>
            <person name="Magnisalis V."/>
            <person name="Maru K."/>
            <person name="Matthews C."/>
            <person name="McCusker W."/>
            <person name="McDonough S."/>
            <person name="Mehta T."/>
            <person name="Meldrim J."/>
            <person name="Meneus L."/>
            <person name="Mihai O."/>
            <person name="Mihalev A."/>
            <person name="Mihova T."/>
            <person name="Mittelman R."/>
            <person name="Mlenga V."/>
            <person name="Montmayeur A."/>
            <person name="Mulrain L."/>
            <person name="Navidi A."/>
            <person name="Naylor J."/>
            <person name="Negash T."/>
            <person name="Nguyen T."/>
            <person name="Nguyen N."/>
            <person name="Nicol R."/>
            <person name="Norbu C."/>
            <person name="Norbu N."/>
            <person name="Novod N."/>
            <person name="O'Neill B."/>
            <person name="Osman S."/>
            <person name="Markiewicz E."/>
            <person name="Oyono O.L."/>
            <person name="Patti C."/>
            <person name="Phunkhang P."/>
            <person name="Pierre F."/>
            <person name="Priest M."/>
            <person name="Raghuraman S."/>
            <person name="Rege F."/>
            <person name="Reyes R."/>
            <person name="Rise C."/>
            <person name="Rogov P."/>
            <person name="Ross K."/>
            <person name="Ryan E."/>
            <person name="Settipalli S."/>
            <person name="Shea T."/>
            <person name="Sherpa N."/>
            <person name="Shi L."/>
            <person name="Shih D."/>
            <person name="Sparrow T."/>
            <person name="Spaulding J."/>
            <person name="Stalker J."/>
            <person name="Stange-Thomann N."/>
            <person name="Stavropoulos S."/>
            <person name="Stone C."/>
            <person name="Strader C."/>
            <person name="Tesfaye S."/>
            <person name="Thomson T."/>
            <person name="Thoulutsang Y."/>
            <person name="Thoulutsang D."/>
            <person name="Topham K."/>
            <person name="Topping I."/>
            <person name="Tsamla T."/>
            <person name="Vassiliev H."/>
            <person name="Vo A."/>
            <person name="Wangchuk T."/>
            <person name="Wangdi T."/>
            <person name="Weiand M."/>
            <person name="Wilkinson J."/>
            <person name="Wilson A."/>
            <person name="Yadav S."/>
            <person name="Young G."/>
            <person name="Yu Q."/>
            <person name="Zembek L."/>
            <person name="Zhong D."/>
            <person name="Zimmer A."/>
            <person name="Zwirko Z."/>
            <person name="Jaffe D.B."/>
            <person name="Alvarez P."/>
            <person name="Brockman W."/>
            <person name="Butler J."/>
            <person name="Chin C."/>
            <person name="Gnerre S."/>
            <person name="Grabherr M."/>
            <person name="Kleber M."/>
            <person name="Mauceli E."/>
            <person name="MacCallum I."/>
        </authorList>
    </citation>
    <scope>NUCLEOTIDE SEQUENCE [LARGE SCALE GENOMIC DNA]</scope>
    <source>
        <strain evidence="5">Rob3c / Tucson 14021-0248.25</strain>
    </source>
</reference>
<dbReference type="GO" id="GO:0045053">
    <property type="term" value="P:protein retention in Golgi apparatus"/>
    <property type="evidence" value="ECO:0007669"/>
    <property type="project" value="TreeGrafter"/>
</dbReference>